<organism evidence="1 2">
    <name type="scientific">Celerinatantimonas diazotrophica</name>
    <dbReference type="NCBI Taxonomy" id="412034"/>
    <lineage>
        <taxon>Bacteria</taxon>
        <taxon>Pseudomonadati</taxon>
        <taxon>Pseudomonadota</taxon>
        <taxon>Gammaproteobacteria</taxon>
        <taxon>Celerinatantimonadaceae</taxon>
        <taxon>Celerinatantimonas</taxon>
    </lineage>
</organism>
<dbReference type="InterPro" id="IPR008514">
    <property type="entry name" value="T6SS_Hcp"/>
</dbReference>
<dbReference type="EMBL" id="SMGD01000013">
    <property type="protein sequence ID" value="TCK51842.1"/>
    <property type="molecule type" value="Genomic_DNA"/>
</dbReference>
<dbReference type="Proteomes" id="UP000295565">
    <property type="component" value="Unassembled WGS sequence"/>
</dbReference>
<dbReference type="RefSeq" id="WP_131912757.1">
    <property type="nucleotide sequence ID" value="NZ_OU594967.1"/>
</dbReference>
<dbReference type="Gene3D" id="2.30.110.20">
    <property type="entry name" value="Hcp1-like"/>
    <property type="match status" value="1"/>
</dbReference>
<proteinExistence type="predicted"/>
<sequence length="164" mass="18624">MANVAYLSIIGENQGTISQGCNTHDSIGNHFQSAHQDEITVLSWNHQLSRGLSAQSQQHHPLQITKRIDKASPMLAMAWSRGERLTCELKLYRTNSSGLNECYYVITLKNAEIFAINHSMPHVHMSDADTQEVVSFKYKNIDWEHKITGTSGYDDWDDKSWATQ</sequence>
<reference evidence="1 2" key="1">
    <citation type="submission" date="2019-03" db="EMBL/GenBank/DDBJ databases">
        <title>Genomic Encyclopedia of Type Strains, Phase IV (KMG-IV): sequencing the most valuable type-strain genomes for metagenomic binning, comparative biology and taxonomic classification.</title>
        <authorList>
            <person name="Goeker M."/>
        </authorList>
    </citation>
    <scope>NUCLEOTIDE SEQUENCE [LARGE SCALE GENOMIC DNA]</scope>
    <source>
        <strain evidence="1 2">DSM 18577</strain>
    </source>
</reference>
<dbReference type="PANTHER" id="PTHR34319:SF7">
    <property type="entry name" value="HNH ENDONUCLEASE DOMAIN-CONTAINING PROTEIN"/>
    <property type="match status" value="1"/>
</dbReference>
<accession>A0A4R1JLB6</accession>
<dbReference type="AlphaFoldDB" id="A0A4R1JLB6"/>
<comment type="caution">
    <text evidence="1">The sequence shown here is derived from an EMBL/GenBank/DDBJ whole genome shotgun (WGS) entry which is preliminary data.</text>
</comment>
<evidence type="ECO:0000313" key="1">
    <source>
        <dbReference type="EMBL" id="TCK51842.1"/>
    </source>
</evidence>
<name>A0A4R1JLB6_9GAMM</name>
<dbReference type="InterPro" id="IPR036624">
    <property type="entry name" value="Hcp1-lik_sf"/>
</dbReference>
<evidence type="ECO:0008006" key="3">
    <source>
        <dbReference type="Google" id="ProtNLM"/>
    </source>
</evidence>
<protein>
    <recommendedName>
        <fullName evidence="3">Type VI secretion system secreted protein Hcp</fullName>
    </recommendedName>
</protein>
<evidence type="ECO:0000313" key="2">
    <source>
        <dbReference type="Proteomes" id="UP000295565"/>
    </source>
</evidence>
<dbReference type="Pfam" id="PF05638">
    <property type="entry name" value="T6SS_HCP"/>
    <property type="match status" value="1"/>
</dbReference>
<gene>
    <name evidence="1" type="ORF">EV690_1923</name>
</gene>
<dbReference type="InterPro" id="IPR052947">
    <property type="entry name" value="T6SS_Hcp1_domain"/>
</dbReference>
<dbReference type="SUPFAM" id="SSF141452">
    <property type="entry name" value="Hcp1-like"/>
    <property type="match status" value="1"/>
</dbReference>
<keyword evidence="2" id="KW-1185">Reference proteome</keyword>
<dbReference type="PANTHER" id="PTHR34319">
    <property type="entry name" value="MAJOR EXPORTED PROTEIN"/>
    <property type="match status" value="1"/>
</dbReference>
<dbReference type="NCBIfam" id="TIGR03344">
    <property type="entry name" value="VI_effect_Hcp1"/>
    <property type="match status" value="1"/>
</dbReference>
<dbReference type="OrthoDB" id="5674026at2"/>